<sequence length="248" mass="27912">MAEYSEEKQPYPCVTQDGFMPTFGLPPQDEHANQNSNGRHTIVVGMKDVVPRWTASKTSPTKLLYFVVRDGFASDADHKYTADSFQAAANQWNAIGFGVNISAAPEKALAHFLVKYYKPRPNNVDKDSGTIASAFFPNEVKEVRIYDKTLTEAKWREILMNSLLHEIGHIIGLRHEFALTARKDNGDLRESPAQRFGSTNEHSVMSYDDVNIIQESDKKDVLDFYALPNRTLLNGVDLFDYTPKPLGP</sequence>
<accession>A0A9P4QTT2</accession>
<dbReference type="Pfam" id="PF16313">
    <property type="entry name" value="DUF4953"/>
    <property type="match status" value="1"/>
</dbReference>
<dbReference type="InterPro" id="IPR024079">
    <property type="entry name" value="MetalloPept_cat_dom_sf"/>
</dbReference>
<dbReference type="OrthoDB" id="406838at2759"/>
<name>A0A9P4QTT2_9PLEO</name>
<proteinExistence type="predicted"/>
<protein>
    <recommendedName>
        <fullName evidence="1">EcxA zinc-binding domain-containing protein</fullName>
    </recommendedName>
</protein>
<evidence type="ECO:0000259" key="1">
    <source>
        <dbReference type="Pfam" id="PF16313"/>
    </source>
</evidence>
<organism evidence="2 3">
    <name type="scientific">Polyplosphaeria fusca</name>
    <dbReference type="NCBI Taxonomy" id="682080"/>
    <lineage>
        <taxon>Eukaryota</taxon>
        <taxon>Fungi</taxon>
        <taxon>Dikarya</taxon>
        <taxon>Ascomycota</taxon>
        <taxon>Pezizomycotina</taxon>
        <taxon>Dothideomycetes</taxon>
        <taxon>Pleosporomycetidae</taxon>
        <taxon>Pleosporales</taxon>
        <taxon>Tetraplosphaeriaceae</taxon>
        <taxon>Polyplosphaeria</taxon>
    </lineage>
</organism>
<dbReference type="Gene3D" id="3.40.390.10">
    <property type="entry name" value="Collagenase (Catalytic Domain)"/>
    <property type="match status" value="1"/>
</dbReference>
<evidence type="ECO:0000313" key="3">
    <source>
        <dbReference type="Proteomes" id="UP000799444"/>
    </source>
</evidence>
<dbReference type="InterPro" id="IPR032534">
    <property type="entry name" value="EcxA_zinc-bd"/>
</dbReference>
<reference evidence="2" key="1">
    <citation type="journal article" date="2020" name="Stud. Mycol.">
        <title>101 Dothideomycetes genomes: a test case for predicting lifestyles and emergence of pathogens.</title>
        <authorList>
            <person name="Haridas S."/>
            <person name="Albert R."/>
            <person name="Binder M."/>
            <person name="Bloem J."/>
            <person name="Labutti K."/>
            <person name="Salamov A."/>
            <person name="Andreopoulos B."/>
            <person name="Baker S."/>
            <person name="Barry K."/>
            <person name="Bills G."/>
            <person name="Bluhm B."/>
            <person name="Cannon C."/>
            <person name="Castanera R."/>
            <person name="Culley D."/>
            <person name="Daum C."/>
            <person name="Ezra D."/>
            <person name="Gonzalez J."/>
            <person name="Henrissat B."/>
            <person name="Kuo A."/>
            <person name="Liang C."/>
            <person name="Lipzen A."/>
            <person name="Lutzoni F."/>
            <person name="Magnuson J."/>
            <person name="Mondo S."/>
            <person name="Nolan M."/>
            <person name="Ohm R."/>
            <person name="Pangilinan J."/>
            <person name="Park H.-J."/>
            <person name="Ramirez L."/>
            <person name="Alfaro M."/>
            <person name="Sun H."/>
            <person name="Tritt A."/>
            <person name="Yoshinaga Y."/>
            <person name="Zwiers L.-H."/>
            <person name="Turgeon B."/>
            <person name="Goodwin S."/>
            <person name="Spatafora J."/>
            <person name="Crous P."/>
            <person name="Grigoriev I."/>
        </authorList>
    </citation>
    <scope>NUCLEOTIDE SEQUENCE</scope>
    <source>
        <strain evidence="2">CBS 125425</strain>
    </source>
</reference>
<dbReference type="EMBL" id="ML996195">
    <property type="protein sequence ID" value="KAF2731455.1"/>
    <property type="molecule type" value="Genomic_DNA"/>
</dbReference>
<dbReference type="Proteomes" id="UP000799444">
    <property type="component" value="Unassembled WGS sequence"/>
</dbReference>
<dbReference type="AlphaFoldDB" id="A0A9P4QTT2"/>
<evidence type="ECO:0000313" key="2">
    <source>
        <dbReference type="EMBL" id="KAF2731455.1"/>
    </source>
</evidence>
<dbReference type="GO" id="GO:0008237">
    <property type="term" value="F:metallopeptidase activity"/>
    <property type="evidence" value="ECO:0007669"/>
    <property type="project" value="InterPro"/>
</dbReference>
<keyword evidence="3" id="KW-1185">Reference proteome</keyword>
<gene>
    <name evidence="2" type="ORF">EJ04DRAFT_442969</name>
</gene>
<dbReference type="SUPFAM" id="SSF55486">
    <property type="entry name" value="Metalloproteases ('zincins'), catalytic domain"/>
    <property type="match status" value="1"/>
</dbReference>
<feature type="domain" description="EcxA zinc-binding" evidence="1">
    <location>
        <begin position="157"/>
        <end position="225"/>
    </location>
</feature>
<comment type="caution">
    <text evidence="2">The sequence shown here is derived from an EMBL/GenBank/DDBJ whole genome shotgun (WGS) entry which is preliminary data.</text>
</comment>